<evidence type="ECO:0000256" key="6">
    <source>
        <dbReference type="ARBA" id="ARBA00023159"/>
    </source>
</evidence>
<dbReference type="Pfam" id="PF00158">
    <property type="entry name" value="Sigma54_activat"/>
    <property type="match status" value="1"/>
</dbReference>
<dbReference type="GO" id="GO:0000160">
    <property type="term" value="P:phosphorelay signal transduction system"/>
    <property type="evidence" value="ECO:0007669"/>
    <property type="project" value="UniProtKB-KW"/>
</dbReference>
<dbReference type="FunFam" id="3.40.50.300:FF:000006">
    <property type="entry name" value="DNA-binding transcriptional regulator NtrC"/>
    <property type="match status" value="1"/>
</dbReference>
<organism evidence="9 10">
    <name type="scientific">Rhodospirillum rubrum (strain ATCC 11170 / ATH 1.1.1 / DSM 467 / LMG 4362 / NCIMB 8255 / S1)</name>
    <dbReference type="NCBI Taxonomy" id="269796"/>
    <lineage>
        <taxon>Bacteria</taxon>
        <taxon>Pseudomonadati</taxon>
        <taxon>Pseudomonadota</taxon>
        <taxon>Alphaproteobacteria</taxon>
        <taxon>Rhodospirillales</taxon>
        <taxon>Rhodospirillaceae</taxon>
        <taxon>Rhodospirillum</taxon>
    </lineage>
</organism>
<dbReference type="PANTHER" id="PTHR32071:SF38">
    <property type="entry name" value="PSP OPERON TRANSCRIPTIONAL ACTIVATOR"/>
    <property type="match status" value="1"/>
</dbReference>
<keyword evidence="5 9" id="KW-0238">DNA-binding</keyword>
<dbReference type="eggNOG" id="COG2204">
    <property type="taxonomic scope" value="Bacteria"/>
</dbReference>
<dbReference type="PROSITE" id="PS00676">
    <property type="entry name" value="SIGMA54_INTERACT_2"/>
    <property type="match status" value="1"/>
</dbReference>
<dbReference type="Proteomes" id="UP000001929">
    <property type="component" value="Chromosome"/>
</dbReference>
<dbReference type="SMART" id="SM00382">
    <property type="entry name" value="AAA"/>
    <property type="match status" value="1"/>
</dbReference>
<dbReference type="PhylomeDB" id="Q2RV25"/>
<dbReference type="STRING" id="269796.Rru_A1219"/>
<dbReference type="GO" id="GO:0043565">
    <property type="term" value="F:sequence-specific DNA binding"/>
    <property type="evidence" value="ECO:0007669"/>
    <property type="project" value="InterPro"/>
</dbReference>
<dbReference type="PANTHER" id="PTHR32071">
    <property type="entry name" value="TRANSCRIPTIONAL REGULATORY PROTEIN"/>
    <property type="match status" value="1"/>
</dbReference>
<dbReference type="InterPro" id="IPR002197">
    <property type="entry name" value="HTH_Fis"/>
</dbReference>
<sequence length="336" mass="35733">MDTLPPIIGEDPAFLDVIEQASRLAPIDRPCLVVGERGTGKELVAARLHYLSRRWQGPLVKVNCAALSDTLLESELFGHEAGAFTGAQRRHLGRFERAEGGTLILDEIANASQAVQEKVLRVIEYGELERVGGAATLRVDVRVIGVANVDLPKRAAEGGFRADLLDRLAFDVLTLPPLRARPGDILALAEAFARAMAGDLERPAPAFSPAARAQLLGHGWPGNVRELRNASERTVARLPREATVIETVVIDPFASPWCLAAAPAAPPAILSPADGALPPEGQPFAAAVAAYEQGLLRRALAAAEGNQGKAAQALGLGYHQFRRLLARHGLGPGAER</sequence>
<keyword evidence="1" id="KW-0547">Nucleotide-binding</keyword>
<protein>
    <submittedName>
        <fullName evidence="9">Sigma54 Specific Transcriptional Regulator containing PAS, and Fis DNA-binding domains</fullName>
    </submittedName>
</protein>
<evidence type="ECO:0000256" key="4">
    <source>
        <dbReference type="ARBA" id="ARBA00023015"/>
    </source>
</evidence>
<dbReference type="Pfam" id="PF02954">
    <property type="entry name" value="HTH_8"/>
    <property type="match status" value="1"/>
</dbReference>
<dbReference type="InterPro" id="IPR014317">
    <property type="entry name" value="Transcription_activator_PspF"/>
</dbReference>
<reference evidence="9 10" key="1">
    <citation type="journal article" date="2011" name="Stand. Genomic Sci.">
        <title>Complete genome sequence of Rhodospirillum rubrum type strain (S1).</title>
        <authorList>
            <person name="Munk A.C."/>
            <person name="Copeland A."/>
            <person name="Lucas S."/>
            <person name="Lapidus A."/>
            <person name="Del Rio T.G."/>
            <person name="Barry K."/>
            <person name="Detter J.C."/>
            <person name="Hammon N."/>
            <person name="Israni S."/>
            <person name="Pitluck S."/>
            <person name="Brettin T."/>
            <person name="Bruce D."/>
            <person name="Han C."/>
            <person name="Tapia R."/>
            <person name="Gilna P."/>
            <person name="Schmutz J."/>
            <person name="Larimer F."/>
            <person name="Land M."/>
            <person name="Kyrpides N.C."/>
            <person name="Mavromatis K."/>
            <person name="Richardson P."/>
            <person name="Rohde M."/>
            <person name="Goker M."/>
            <person name="Klenk H.P."/>
            <person name="Zhang Y."/>
            <person name="Roberts G.P."/>
            <person name="Reslewic S."/>
            <person name="Schwartz D.C."/>
        </authorList>
    </citation>
    <scope>NUCLEOTIDE SEQUENCE [LARGE SCALE GENOMIC DNA]</scope>
    <source>
        <strain evidence="10">ATCC 11170 / ATH 1.1.1 / DSM 467 / LMG 4362 / NCIMB 8255 / S1</strain>
    </source>
</reference>
<dbReference type="PRINTS" id="PR01590">
    <property type="entry name" value="HTHFIS"/>
</dbReference>
<proteinExistence type="predicted"/>
<dbReference type="Gene3D" id="3.40.50.300">
    <property type="entry name" value="P-loop containing nucleotide triphosphate hydrolases"/>
    <property type="match status" value="1"/>
</dbReference>
<keyword evidence="3" id="KW-0902">Two-component regulatory system</keyword>
<dbReference type="InterPro" id="IPR027417">
    <property type="entry name" value="P-loop_NTPase"/>
</dbReference>
<dbReference type="SUPFAM" id="SSF46689">
    <property type="entry name" value="Homeodomain-like"/>
    <property type="match status" value="1"/>
</dbReference>
<dbReference type="PROSITE" id="PS50045">
    <property type="entry name" value="SIGMA54_INTERACT_4"/>
    <property type="match status" value="1"/>
</dbReference>
<evidence type="ECO:0000313" key="9">
    <source>
        <dbReference type="EMBL" id="ABC22020.1"/>
    </source>
</evidence>
<dbReference type="PATRIC" id="fig|269796.9.peg.1284"/>
<dbReference type="SUPFAM" id="SSF52540">
    <property type="entry name" value="P-loop containing nucleoside triphosphate hydrolases"/>
    <property type="match status" value="1"/>
</dbReference>
<dbReference type="InterPro" id="IPR058031">
    <property type="entry name" value="AAA_lid_NorR"/>
</dbReference>
<dbReference type="InterPro" id="IPR002078">
    <property type="entry name" value="Sigma_54_int"/>
</dbReference>
<evidence type="ECO:0000256" key="1">
    <source>
        <dbReference type="ARBA" id="ARBA00022741"/>
    </source>
</evidence>
<feature type="domain" description="Sigma-54 factor interaction" evidence="8">
    <location>
        <begin position="7"/>
        <end position="236"/>
    </location>
</feature>
<dbReference type="GO" id="GO:0006355">
    <property type="term" value="P:regulation of DNA-templated transcription"/>
    <property type="evidence" value="ECO:0007669"/>
    <property type="project" value="InterPro"/>
</dbReference>
<dbReference type="InterPro" id="IPR025943">
    <property type="entry name" value="Sigma_54_int_dom_ATP-bd_2"/>
</dbReference>
<dbReference type="PROSITE" id="PS00688">
    <property type="entry name" value="SIGMA54_INTERACT_3"/>
    <property type="match status" value="1"/>
</dbReference>
<evidence type="ECO:0000259" key="8">
    <source>
        <dbReference type="PROSITE" id="PS50045"/>
    </source>
</evidence>
<dbReference type="GO" id="GO:0005524">
    <property type="term" value="F:ATP binding"/>
    <property type="evidence" value="ECO:0007669"/>
    <property type="project" value="UniProtKB-KW"/>
</dbReference>
<name>Q2RV25_RHORT</name>
<dbReference type="CDD" id="cd00009">
    <property type="entry name" value="AAA"/>
    <property type="match status" value="1"/>
</dbReference>
<dbReference type="Gene3D" id="1.10.8.60">
    <property type="match status" value="1"/>
</dbReference>
<gene>
    <name evidence="9" type="ordered locus">Rru_A1219</name>
</gene>
<dbReference type="RefSeq" id="WP_011388974.1">
    <property type="nucleotide sequence ID" value="NC_007643.1"/>
</dbReference>
<evidence type="ECO:0000256" key="2">
    <source>
        <dbReference type="ARBA" id="ARBA00022840"/>
    </source>
</evidence>
<dbReference type="EnsemblBacteria" id="ABC22020">
    <property type="protein sequence ID" value="ABC22020"/>
    <property type="gene ID" value="Rru_A1219"/>
</dbReference>
<evidence type="ECO:0000256" key="7">
    <source>
        <dbReference type="ARBA" id="ARBA00023163"/>
    </source>
</evidence>
<keyword evidence="7" id="KW-0804">Transcription</keyword>
<dbReference type="InterPro" id="IPR025944">
    <property type="entry name" value="Sigma_54_int_dom_CS"/>
</dbReference>
<evidence type="ECO:0000256" key="3">
    <source>
        <dbReference type="ARBA" id="ARBA00023012"/>
    </source>
</evidence>
<keyword evidence="10" id="KW-1185">Reference proteome</keyword>
<dbReference type="AlphaFoldDB" id="Q2RV25"/>
<evidence type="ECO:0000256" key="5">
    <source>
        <dbReference type="ARBA" id="ARBA00023125"/>
    </source>
</evidence>
<evidence type="ECO:0000313" key="10">
    <source>
        <dbReference type="Proteomes" id="UP000001929"/>
    </source>
</evidence>
<accession>Q2RV25</accession>
<dbReference type="KEGG" id="rru:Rru_A1219"/>
<keyword evidence="6" id="KW-0010">Activator</keyword>
<dbReference type="EMBL" id="CP000230">
    <property type="protein sequence ID" value="ABC22020.1"/>
    <property type="molecule type" value="Genomic_DNA"/>
</dbReference>
<dbReference type="Gene3D" id="1.10.10.60">
    <property type="entry name" value="Homeodomain-like"/>
    <property type="match status" value="1"/>
</dbReference>
<dbReference type="HOGENOM" id="CLU_000445_0_7_5"/>
<keyword evidence="2" id="KW-0067">ATP-binding</keyword>
<dbReference type="NCBIfam" id="TIGR02974">
    <property type="entry name" value="phageshock_pspF"/>
    <property type="match status" value="1"/>
</dbReference>
<dbReference type="InterPro" id="IPR003593">
    <property type="entry name" value="AAA+_ATPase"/>
</dbReference>
<keyword evidence="4" id="KW-0805">Transcription regulation</keyword>
<dbReference type="InterPro" id="IPR009057">
    <property type="entry name" value="Homeodomain-like_sf"/>
</dbReference>
<dbReference type="Pfam" id="PF25601">
    <property type="entry name" value="AAA_lid_14"/>
    <property type="match status" value="1"/>
</dbReference>